<evidence type="ECO:0000313" key="3">
    <source>
        <dbReference type="Proteomes" id="UP000218334"/>
    </source>
</evidence>
<reference evidence="3" key="1">
    <citation type="journal article" date="2017" name="Nat. Ecol. Evol.">
        <title>Genome expansion and lineage-specific genetic innovations in the forest pathogenic fungi Armillaria.</title>
        <authorList>
            <person name="Sipos G."/>
            <person name="Prasanna A.N."/>
            <person name="Walter M.C."/>
            <person name="O'Connor E."/>
            <person name="Balint B."/>
            <person name="Krizsan K."/>
            <person name="Kiss B."/>
            <person name="Hess J."/>
            <person name="Varga T."/>
            <person name="Slot J."/>
            <person name="Riley R."/>
            <person name="Boka B."/>
            <person name="Rigling D."/>
            <person name="Barry K."/>
            <person name="Lee J."/>
            <person name="Mihaltcheva S."/>
            <person name="LaButti K."/>
            <person name="Lipzen A."/>
            <person name="Waldron R."/>
            <person name="Moloney N.M."/>
            <person name="Sperisen C."/>
            <person name="Kredics L."/>
            <person name="Vagvoelgyi C."/>
            <person name="Patrignani A."/>
            <person name="Fitzpatrick D."/>
            <person name="Nagy I."/>
            <person name="Doyle S."/>
            <person name="Anderson J.B."/>
            <person name="Grigoriev I.V."/>
            <person name="Gueldener U."/>
            <person name="Muensterkoetter M."/>
            <person name="Nagy L.G."/>
        </authorList>
    </citation>
    <scope>NUCLEOTIDE SEQUENCE [LARGE SCALE GENOMIC DNA]</scope>
    <source>
        <strain evidence="3">28-4</strain>
    </source>
</reference>
<gene>
    <name evidence="2" type="ORF">ARMSODRAFT_1027474</name>
</gene>
<protein>
    <submittedName>
        <fullName evidence="2">Uncharacterized protein</fullName>
    </submittedName>
</protein>
<accession>A0A2H3B483</accession>
<proteinExistence type="predicted"/>
<dbReference type="EMBL" id="KZ293505">
    <property type="protein sequence ID" value="PBK59417.1"/>
    <property type="molecule type" value="Genomic_DNA"/>
</dbReference>
<evidence type="ECO:0000313" key="2">
    <source>
        <dbReference type="EMBL" id="PBK59417.1"/>
    </source>
</evidence>
<feature type="compositionally biased region" description="Polar residues" evidence="1">
    <location>
        <begin position="97"/>
        <end position="106"/>
    </location>
</feature>
<sequence length="239" mass="27680">MYPYLYIAFELKFTLTLPTQHKHHARLAVQSDRPNARRLLYYATSFIGGSRTDGLFESRNQESIREKRKVAYQNSKKNKQVHRVDGSRALELRNPSAGGSNTTQSPPKVAKVDPMIALGVRAKRIEFDFKNYIDTDPVAYTRSLMRKYFSDCVHQGRMDVFTLPLDRLYEWRHSYEEVLAEVLQVEGCTPRRDSVQKAGQPLFDTIRYLEDIWCSVIEGPAALRTAYNKKLLAWQRATQ</sequence>
<evidence type="ECO:0000256" key="1">
    <source>
        <dbReference type="SAM" id="MobiDB-lite"/>
    </source>
</evidence>
<name>A0A2H3B483_9AGAR</name>
<organism evidence="2 3">
    <name type="scientific">Armillaria solidipes</name>
    <dbReference type="NCBI Taxonomy" id="1076256"/>
    <lineage>
        <taxon>Eukaryota</taxon>
        <taxon>Fungi</taxon>
        <taxon>Dikarya</taxon>
        <taxon>Basidiomycota</taxon>
        <taxon>Agaricomycotina</taxon>
        <taxon>Agaricomycetes</taxon>
        <taxon>Agaricomycetidae</taxon>
        <taxon>Agaricales</taxon>
        <taxon>Marasmiineae</taxon>
        <taxon>Physalacriaceae</taxon>
        <taxon>Armillaria</taxon>
    </lineage>
</organism>
<keyword evidence="3" id="KW-1185">Reference proteome</keyword>
<dbReference type="AlphaFoldDB" id="A0A2H3B483"/>
<feature type="region of interest" description="Disordered" evidence="1">
    <location>
        <begin position="83"/>
        <end position="108"/>
    </location>
</feature>
<dbReference type="Proteomes" id="UP000218334">
    <property type="component" value="Unassembled WGS sequence"/>
</dbReference>